<comment type="caution">
    <text evidence="1">The sequence shown here is derived from an EMBL/GenBank/DDBJ whole genome shotgun (WGS) entry which is preliminary data.</text>
</comment>
<evidence type="ECO:0000313" key="1">
    <source>
        <dbReference type="EMBL" id="NEK13619.1"/>
    </source>
</evidence>
<protein>
    <submittedName>
        <fullName evidence="1">Uncharacterized protein</fullName>
    </submittedName>
</protein>
<dbReference type="RefSeq" id="WP_164045703.1">
    <property type="nucleotide sequence ID" value="NZ_JAAXBJ010000003.1"/>
</dbReference>
<evidence type="ECO:0000313" key="2">
    <source>
        <dbReference type="Proteomes" id="UP000471705"/>
    </source>
</evidence>
<proteinExistence type="predicted"/>
<dbReference type="EMBL" id="WUFV01000001">
    <property type="protein sequence ID" value="NEK13619.1"/>
    <property type="molecule type" value="Genomic_DNA"/>
</dbReference>
<dbReference type="AlphaFoldDB" id="A0A7K3V8Y6"/>
<name>A0A7K3V8Y6_RHILE</name>
<gene>
    <name evidence="1" type="ORF">GR257_01960</name>
</gene>
<sequence length="181" mass="19872">MSCHNFEKASGTRFRLWLDEAPPSMEPTRCHLWESKVFVSAEGIPHRKSVAAEIARPVGGMTVYGLLSVTLDQSIKTQGLQVNVPIERTEGESWSLSLAPSYDKVLTGFVAEYMPGLFKGIEDIGEGALPSFGILSFERMAHSDIGSSIDIFRELTRAIVRALTMKQVPETPDDAFALLAV</sequence>
<organism evidence="1 2">
    <name type="scientific">Rhizobium leguminosarum</name>
    <dbReference type="NCBI Taxonomy" id="384"/>
    <lineage>
        <taxon>Bacteria</taxon>
        <taxon>Pseudomonadati</taxon>
        <taxon>Pseudomonadota</taxon>
        <taxon>Alphaproteobacteria</taxon>
        <taxon>Hyphomicrobiales</taxon>
        <taxon>Rhizobiaceae</taxon>
        <taxon>Rhizobium/Agrobacterium group</taxon>
        <taxon>Rhizobium</taxon>
    </lineage>
</organism>
<reference evidence="1 2" key="1">
    <citation type="submission" date="2019-12" db="EMBL/GenBank/DDBJ databases">
        <title>Rhizobium genotypes associated with high levels of biological nitrogen fixation by grain legumes in a temperate-maritime cropping system.</title>
        <authorList>
            <person name="Maluk M."/>
            <person name="Francesc Ferrando Molina F."/>
            <person name="Lopez Del Egido L."/>
            <person name="Lafos M."/>
            <person name="Langarica-Fuentes A."/>
            <person name="Gebre Yohannes G."/>
            <person name="Young M.W."/>
            <person name="Martin P."/>
            <person name="Gantlett R."/>
            <person name="Kenicer G."/>
            <person name="Hawes C."/>
            <person name="Begg G.S."/>
            <person name="Quilliam R.S."/>
            <person name="Squire G.R."/>
            <person name="Poole P.S."/>
            <person name="Young P.W."/>
            <person name="Iannetta P.M."/>
            <person name="James E.K."/>
        </authorList>
    </citation>
    <scope>NUCLEOTIDE SEQUENCE [LARGE SCALE GENOMIC DNA]</scope>
    <source>
        <strain evidence="1 2">JHI54</strain>
    </source>
</reference>
<accession>A0A7K3V8Y6</accession>
<dbReference type="Proteomes" id="UP000471705">
    <property type="component" value="Unassembled WGS sequence"/>
</dbReference>